<dbReference type="Pfam" id="PF02627">
    <property type="entry name" value="CMD"/>
    <property type="match status" value="1"/>
</dbReference>
<dbReference type="SUPFAM" id="SSF69118">
    <property type="entry name" value="AhpD-like"/>
    <property type="match status" value="1"/>
</dbReference>
<dbReference type="Proteomes" id="UP000243640">
    <property type="component" value="Unassembled WGS sequence"/>
</dbReference>
<evidence type="ECO:0000313" key="3">
    <source>
        <dbReference type="EMBL" id="TDW59736.1"/>
    </source>
</evidence>
<keyword evidence="5" id="KW-1185">Reference proteome</keyword>
<feature type="domain" description="Carboxymuconolactone decarboxylase-like" evidence="1">
    <location>
        <begin position="47"/>
        <end position="103"/>
    </location>
</feature>
<sequence length="181" mass="20018">MLELNLRTIDTADEIAAPILKSFKEQYGMVPNFFAALGIDGGALSGYLDFVNSIEAHGQLNERQRELISLAVANYNGCHYCVSGHTFSAKRAGLSLDECEQAQLGQSTDPYEQALLNLVEQLLEKKGHLEEQDKQDACDAGMTEQLVIQVAAWTALNTFSNWVNNIVQTKIDFPKVPLAQR</sequence>
<evidence type="ECO:0000313" key="5">
    <source>
        <dbReference type="Proteomes" id="UP000295058"/>
    </source>
</evidence>
<dbReference type="InterPro" id="IPR029032">
    <property type="entry name" value="AhpD-like"/>
</dbReference>
<name>A0A235CK44_9GAMM</name>
<reference evidence="3 5" key="2">
    <citation type="submission" date="2019-03" db="EMBL/GenBank/DDBJ databases">
        <title>Genomic Encyclopedia of Archaeal and Bacterial Type Strains, Phase II (KMG-II): from individual species to whole genera.</title>
        <authorList>
            <person name="Goeker M."/>
        </authorList>
    </citation>
    <scope>NUCLEOTIDE SEQUENCE [LARGE SCALE GENOMIC DNA]</scope>
    <source>
        <strain evidence="3 5">DSM 15594</strain>
    </source>
</reference>
<dbReference type="Proteomes" id="UP000295058">
    <property type="component" value="Unassembled WGS sequence"/>
</dbReference>
<dbReference type="OrthoDB" id="9808310at2"/>
<evidence type="ECO:0000259" key="1">
    <source>
        <dbReference type="Pfam" id="PF02627"/>
    </source>
</evidence>
<keyword evidence="3" id="KW-0560">Oxidoreductase</keyword>
<protein>
    <submittedName>
        <fullName evidence="3">Peroxidase-related enzyme</fullName>
    </submittedName>
</protein>
<evidence type="ECO:0000313" key="2">
    <source>
        <dbReference type="EMBL" id="OYD24968.1"/>
    </source>
</evidence>
<dbReference type="Gene3D" id="1.20.1290.10">
    <property type="entry name" value="AhpD-like"/>
    <property type="match status" value="1"/>
</dbReference>
<accession>A0A235CK44</accession>
<dbReference type="PANTHER" id="PTHR35446:SF3">
    <property type="entry name" value="CMD DOMAIN-CONTAINING PROTEIN"/>
    <property type="match status" value="1"/>
</dbReference>
<gene>
    <name evidence="2" type="ORF">B6S09_07135</name>
    <name evidence="3" type="ORF">LY04_01377</name>
</gene>
<dbReference type="EMBL" id="SODO01000004">
    <property type="protein sequence ID" value="TDW59736.1"/>
    <property type="molecule type" value="Genomic_DNA"/>
</dbReference>
<dbReference type="InterPro" id="IPR004675">
    <property type="entry name" value="AhpD_core"/>
</dbReference>
<dbReference type="GO" id="GO:0051920">
    <property type="term" value="F:peroxiredoxin activity"/>
    <property type="evidence" value="ECO:0007669"/>
    <property type="project" value="InterPro"/>
</dbReference>
<dbReference type="AlphaFoldDB" id="A0A235CK44"/>
<dbReference type="InterPro" id="IPR003779">
    <property type="entry name" value="CMD-like"/>
</dbReference>
<dbReference type="RefSeq" id="WP_094277818.1">
    <property type="nucleotide sequence ID" value="NZ_JBLWZI010000010.1"/>
</dbReference>
<comment type="caution">
    <text evidence="2">The sequence shown here is derived from an EMBL/GenBank/DDBJ whole genome shotgun (WGS) entry which is preliminary data.</text>
</comment>
<keyword evidence="3" id="KW-0575">Peroxidase</keyword>
<dbReference type="PANTHER" id="PTHR35446">
    <property type="entry name" value="SI:CH211-175M2.5"/>
    <property type="match status" value="1"/>
</dbReference>
<reference evidence="2 4" key="1">
    <citation type="submission" date="2017-08" db="EMBL/GenBank/DDBJ databases">
        <title>Draft Genome Sequence of the Marine Bacterium Oceanimonas baumannii ATCC 700832.</title>
        <authorList>
            <person name="Mcclelland W.D."/>
            <person name="Brennan M.A."/>
            <person name="Trachtenberg A.M."/>
            <person name="Maclea K.S."/>
        </authorList>
    </citation>
    <scope>NUCLEOTIDE SEQUENCE [LARGE SCALE GENOMIC DNA]</scope>
    <source>
        <strain evidence="2 4">ATCC 700832</strain>
    </source>
</reference>
<organism evidence="2 4">
    <name type="scientific">Oceanimonas baumannii</name>
    <dbReference type="NCBI Taxonomy" id="129578"/>
    <lineage>
        <taxon>Bacteria</taxon>
        <taxon>Pseudomonadati</taxon>
        <taxon>Pseudomonadota</taxon>
        <taxon>Gammaproteobacteria</taxon>
        <taxon>Aeromonadales</taxon>
        <taxon>Aeromonadaceae</taxon>
        <taxon>Oceanimonas</taxon>
    </lineage>
</organism>
<dbReference type="NCBIfam" id="TIGR00778">
    <property type="entry name" value="ahpD_dom"/>
    <property type="match status" value="1"/>
</dbReference>
<proteinExistence type="predicted"/>
<evidence type="ECO:0000313" key="4">
    <source>
        <dbReference type="Proteomes" id="UP000243640"/>
    </source>
</evidence>
<dbReference type="EMBL" id="NQJF01000005">
    <property type="protein sequence ID" value="OYD24968.1"/>
    <property type="molecule type" value="Genomic_DNA"/>
</dbReference>